<reference evidence="1 2" key="1">
    <citation type="submission" date="2024-01" db="EMBL/GenBank/DDBJ databases">
        <authorList>
            <person name="Allen C."/>
            <person name="Tagirdzhanova G."/>
        </authorList>
    </citation>
    <scope>NUCLEOTIDE SEQUENCE [LARGE SCALE GENOMIC DNA]</scope>
</reference>
<protein>
    <recommendedName>
        <fullName evidence="3">Mitochondrial zinc maintenance protein 1, mitochondrial</fullName>
    </recommendedName>
</protein>
<proteinExistence type="predicted"/>
<evidence type="ECO:0000313" key="1">
    <source>
        <dbReference type="EMBL" id="CAK7226652.1"/>
    </source>
</evidence>
<dbReference type="EMBL" id="CAWUHD010000067">
    <property type="protein sequence ID" value="CAK7226652.1"/>
    <property type="molecule type" value="Genomic_DNA"/>
</dbReference>
<organism evidence="1 2">
    <name type="scientific">Sporothrix eucalyptigena</name>
    <dbReference type="NCBI Taxonomy" id="1812306"/>
    <lineage>
        <taxon>Eukaryota</taxon>
        <taxon>Fungi</taxon>
        <taxon>Dikarya</taxon>
        <taxon>Ascomycota</taxon>
        <taxon>Pezizomycotina</taxon>
        <taxon>Sordariomycetes</taxon>
        <taxon>Sordariomycetidae</taxon>
        <taxon>Ophiostomatales</taxon>
        <taxon>Ophiostomataceae</taxon>
        <taxon>Sporothrix</taxon>
    </lineage>
</organism>
<comment type="caution">
    <text evidence="1">The sequence shown here is derived from an EMBL/GenBank/DDBJ whole genome shotgun (WGS) entry which is preliminary data.</text>
</comment>
<keyword evidence="2" id="KW-1185">Reference proteome</keyword>
<name>A0ABP0C4V6_9PEZI</name>
<evidence type="ECO:0000313" key="2">
    <source>
        <dbReference type="Proteomes" id="UP001642482"/>
    </source>
</evidence>
<accession>A0ABP0C4V6</accession>
<sequence>MSTTVSSTELVKAYRSLYRSALRAVQFSKPARYIVRDQLRAAFRGQRTPLTSAANNEGGQPFDAKRIRRTVWFLNSAAAYRGIEHRIVSNLIKTAYWRRRQVELKRMQWTDLVKIKKKKKPLTATTSDVFQDIAYDHYDETVKMLNDQMNIYLR</sequence>
<dbReference type="Proteomes" id="UP001642482">
    <property type="component" value="Unassembled WGS sequence"/>
</dbReference>
<gene>
    <name evidence="1" type="ORF">SEUCBS140593_006312</name>
</gene>
<evidence type="ECO:0008006" key="3">
    <source>
        <dbReference type="Google" id="ProtNLM"/>
    </source>
</evidence>